<dbReference type="AlphaFoldDB" id="A0A1M7T523"/>
<evidence type="ECO:0000256" key="1">
    <source>
        <dbReference type="ARBA" id="ARBA00022676"/>
    </source>
</evidence>
<dbReference type="STRING" id="1189325.SAMN04488119_104163"/>
<keyword evidence="1" id="KW-0328">Glycosyltransferase</keyword>
<dbReference type="Gene3D" id="3.40.50.2000">
    <property type="entry name" value="Glycogen Phosphorylase B"/>
    <property type="match status" value="1"/>
</dbReference>
<dbReference type="OrthoDB" id="503550at2"/>
<dbReference type="SUPFAM" id="SSF53756">
    <property type="entry name" value="UDP-Glycosyltransferase/glycogen phosphorylase"/>
    <property type="match status" value="1"/>
</dbReference>
<sequence length="426" mass="46126">MSDDFQGARAKAGDTLLIYAPVPLHRAGGRPDGALTLEGQACNGLRLWAENFARVISMMPLAEGPPPPDWVPLTEVGPSLERIRIEPMPVAWRPDRFLRALPAARRRIRALIDEADYLSFSIGGLFGDWGSVACVEARRMGRPYAVWTDRVESEVVRRSAGAGPWRARLRARLTHRPMAALERALIRRADLGLFHGRETYATYAPFCRRPEVVHDIHIAAADHIAPEALAAKTAAAAEGPLRIVYVGRADPMKGPLDWVAALAGLAARGVDFRATWLGDGTERAAMRREIAAAGLDERVSTPGFAADRGAVLEALRAAHVFLFCHKTPESPRCLIEALISGTPIVGYDGAFARDLIADHGGGRLAPLNDAAALTEILAQLAADRPALAELFARAARDGAPFDDVSVFRHRSELIRAGLPPRRSAAQ</sequence>
<reference evidence="4 5" key="1">
    <citation type="submission" date="2016-12" db="EMBL/GenBank/DDBJ databases">
        <authorList>
            <person name="Song W.-J."/>
            <person name="Kurnit D.M."/>
        </authorList>
    </citation>
    <scope>NUCLEOTIDE SEQUENCE [LARGE SCALE GENOMIC DNA]</scope>
    <source>
        <strain evidence="4 5">CGMCC 1.10808</strain>
    </source>
</reference>
<keyword evidence="2 4" id="KW-0808">Transferase</keyword>
<dbReference type="Proteomes" id="UP000184066">
    <property type="component" value="Unassembled WGS sequence"/>
</dbReference>
<dbReference type="EMBL" id="FRDL01000004">
    <property type="protein sequence ID" value="SHN65772.1"/>
    <property type="molecule type" value="Genomic_DNA"/>
</dbReference>
<protein>
    <submittedName>
        <fullName evidence="4">Glycosyltransferase involved in cell wall bisynthesis</fullName>
    </submittedName>
</protein>
<dbReference type="InterPro" id="IPR001296">
    <property type="entry name" value="Glyco_trans_1"/>
</dbReference>
<gene>
    <name evidence="4" type="ORF">SAMN05216200_104163</name>
</gene>
<feature type="domain" description="Glycosyl transferase family 1" evidence="3">
    <location>
        <begin position="236"/>
        <end position="396"/>
    </location>
</feature>
<dbReference type="Pfam" id="PF00534">
    <property type="entry name" value="Glycos_transf_1"/>
    <property type="match status" value="1"/>
</dbReference>
<evidence type="ECO:0000313" key="4">
    <source>
        <dbReference type="EMBL" id="SHN65772.1"/>
    </source>
</evidence>
<proteinExistence type="predicted"/>
<accession>A0A1M7T523</accession>
<organism evidence="4 5">
    <name type="scientific">Oceanicella actignis</name>
    <dbReference type="NCBI Taxonomy" id="1189325"/>
    <lineage>
        <taxon>Bacteria</taxon>
        <taxon>Pseudomonadati</taxon>
        <taxon>Pseudomonadota</taxon>
        <taxon>Alphaproteobacteria</taxon>
        <taxon>Rhodobacterales</taxon>
        <taxon>Paracoccaceae</taxon>
        <taxon>Oceanicella</taxon>
    </lineage>
</organism>
<evidence type="ECO:0000259" key="3">
    <source>
        <dbReference type="Pfam" id="PF00534"/>
    </source>
</evidence>
<dbReference type="PANTHER" id="PTHR12526">
    <property type="entry name" value="GLYCOSYLTRANSFERASE"/>
    <property type="match status" value="1"/>
</dbReference>
<name>A0A1M7T523_9RHOB</name>
<dbReference type="GO" id="GO:0016757">
    <property type="term" value="F:glycosyltransferase activity"/>
    <property type="evidence" value="ECO:0007669"/>
    <property type="project" value="UniProtKB-KW"/>
</dbReference>
<evidence type="ECO:0000256" key="2">
    <source>
        <dbReference type="ARBA" id="ARBA00022679"/>
    </source>
</evidence>
<dbReference type="PANTHER" id="PTHR12526:SF510">
    <property type="entry name" value="D-INOSITOL 3-PHOSPHATE GLYCOSYLTRANSFERASE"/>
    <property type="match status" value="1"/>
</dbReference>
<dbReference type="RefSeq" id="WP_072747213.1">
    <property type="nucleotide sequence ID" value="NZ_FOHL01000004.1"/>
</dbReference>
<keyword evidence="5" id="KW-1185">Reference proteome</keyword>
<evidence type="ECO:0000313" key="5">
    <source>
        <dbReference type="Proteomes" id="UP000184066"/>
    </source>
</evidence>